<comment type="caution">
    <text evidence="3">The sequence shown here is derived from an EMBL/GenBank/DDBJ whole genome shotgun (WGS) entry which is preliminary data.</text>
</comment>
<evidence type="ECO:0000313" key="4">
    <source>
        <dbReference type="Proteomes" id="UP000663843"/>
    </source>
</evidence>
<feature type="region of interest" description="Disordered" evidence="1">
    <location>
        <begin position="1"/>
        <end position="20"/>
    </location>
</feature>
<feature type="domain" description="CHAT" evidence="2">
    <location>
        <begin position="560"/>
        <end position="840"/>
    </location>
</feature>
<evidence type="ECO:0000313" key="3">
    <source>
        <dbReference type="EMBL" id="CAE6541280.1"/>
    </source>
</evidence>
<accession>A0A8H3HR75</accession>
<dbReference type="InterPro" id="IPR011990">
    <property type="entry name" value="TPR-like_helical_dom_sf"/>
</dbReference>
<dbReference type="Proteomes" id="UP000663843">
    <property type="component" value="Unassembled WGS sequence"/>
</dbReference>
<dbReference type="Gene3D" id="1.25.40.10">
    <property type="entry name" value="Tetratricopeptide repeat domain"/>
    <property type="match status" value="1"/>
</dbReference>
<dbReference type="SUPFAM" id="SSF48452">
    <property type="entry name" value="TPR-like"/>
    <property type="match status" value="1"/>
</dbReference>
<dbReference type="PANTHER" id="PTHR19959:SF119">
    <property type="entry name" value="FUNGAL LIPASE-LIKE DOMAIN-CONTAINING PROTEIN"/>
    <property type="match status" value="1"/>
</dbReference>
<evidence type="ECO:0000256" key="1">
    <source>
        <dbReference type="SAM" id="MobiDB-lite"/>
    </source>
</evidence>
<reference evidence="3" key="1">
    <citation type="submission" date="2021-01" db="EMBL/GenBank/DDBJ databases">
        <authorList>
            <person name="Kaushik A."/>
        </authorList>
    </citation>
    <scope>NUCLEOTIDE SEQUENCE</scope>
    <source>
        <strain evidence="3">AG2-2IIIB</strain>
    </source>
</reference>
<proteinExistence type="predicted"/>
<name>A0A8H3HR75_9AGAM</name>
<protein>
    <recommendedName>
        <fullName evidence="2">CHAT domain-containing protein</fullName>
    </recommendedName>
</protein>
<dbReference type="EMBL" id="CAJMWT010010220">
    <property type="protein sequence ID" value="CAE6541280.1"/>
    <property type="molecule type" value="Genomic_DNA"/>
</dbReference>
<dbReference type="AlphaFoldDB" id="A0A8H3HR75"/>
<dbReference type="InterPro" id="IPR024983">
    <property type="entry name" value="CHAT_dom"/>
</dbReference>
<sequence>MEQTKGDNNKPGAPSRGEHEVDEIADMTRVLLLAPESHPDRPVYLGYLGRMHRIRFQRLGKLEDLQKAHEYITSAMPVLGTGGIPSGGHPDFPWIAYELAIVYELRYLRQGDLADLGKAIELFSQAILLTPNPHPALPQRLDDLGIAHDLRFQRLGELDDLEKAIQYKSRAVSLLSSDNPDLATRLESLGRVGSLSKFDELDKAIEYMARAVSLTPEDHVDMSQRVTNLGLIYKSRFEHLKELDDLDQAIKYLSRAVLLRPEGHPNQSENLGALGRAYATQFQESREIKHLHDSLDCFRKAAQYVAGRPSIRFDCARQWAKLAAQHDIPESLEAYQVAIDLIPGLVWLGSTTNQRYERARELSNLAVEAASVAIGINNCALALEWLENARCVIWSQLLLLRYPLDQLRSSQPGLADRIGKVSGALYSAGSGTSLPSDTLEKERVDQQHRRLAVEFDQLISNARMIPGFENFLKPKRASELAHAARKGPVVVINCHEMRSDALIIIPGQTEIAHIPLPQSTYKGAQRSRVQMEASLKSTGIRERGFKNVPSAQRIGGFEDLLSTLWVDIAKPVLDFLGYTPKPNTEEMPHITWCPTSVLSFLPIHAAGKYNQPHSKVSDFAVSSYTPTLTALLSPLHSSTTRPRILVVGQEATPGHNQLPGITKELACIENHARNVAELSQITSSDATAPAVLDAMEQHDWVHLACHAHQNAANPTKSGFFLHESSLDLDSITRRLFTQKGLAFLSACQTATGDEILPDEAVHLASGMLMAGYSSVIATMWSVLDEDAPFITDKVYGQLMKDGRVGNGEGAKALHNAAAELRAKVGDKAFGRWVPYIHMGS</sequence>
<evidence type="ECO:0000259" key="2">
    <source>
        <dbReference type="Pfam" id="PF12770"/>
    </source>
</evidence>
<gene>
    <name evidence="3" type="ORF">RDB_LOCUS197933</name>
</gene>
<dbReference type="Pfam" id="PF12770">
    <property type="entry name" value="CHAT"/>
    <property type="match status" value="1"/>
</dbReference>
<dbReference type="PANTHER" id="PTHR19959">
    <property type="entry name" value="KINESIN LIGHT CHAIN"/>
    <property type="match status" value="1"/>
</dbReference>
<organism evidence="3 4">
    <name type="scientific">Rhizoctonia solani</name>
    <dbReference type="NCBI Taxonomy" id="456999"/>
    <lineage>
        <taxon>Eukaryota</taxon>
        <taxon>Fungi</taxon>
        <taxon>Dikarya</taxon>
        <taxon>Basidiomycota</taxon>
        <taxon>Agaricomycotina</taxon>
        <taxon>Agaricomycetes</taxon>
        <taxon>Cantharellales</taxon>
        <taxon>Ceratobasidiaceae</taxon>
        <taxon>Rhizoctonia</taxon>
    </lineage>
</organism>